<accession>A0AA39KZF9</accession>
<protein>
    <submittedName>
        <fullName evidence="2">Uncharacterized protein</fullName>
    </submittedName>
</protein>
<feature type="compositionally biased region" description="Basic residues" evidence="1">
    <location>
        <begin position="82"/>
        <end position="92"/>
    </location>
</feature>
<feature type="compositionally biased region" description="Low complexity" evidence="1">
    <location>
        <begin position="93"/>
        <end position="106"/>
    </location>
</feature>
<dbReference type="Proteomes" id="UP001168972">
    <property type="component" value="Unassembled WGS sequence"/>
</dbReference>
<evidence type="ECO:0000256" key="1">
    <source>
        <dbReference type="SAM" id="MobiDB-lite"/>
    </source>
</evidence>
<keyword evidence="3" id="KW-1185">Reference proteome</keyword>
<organism evidence="2 3">
    <name type="scientific">Microctonus hyperodae</name>
    <name type="common">Parasitoid wasp</name>
    <dbReference type="NCBI Taxonomy" id="165561"/>
    <lineage>
        <taxon>Eukaryota</taxon>
        <taxon>Metazoa</taxon>
        <taxon>Ecdysozoa</taxon>
        <taxon>Arthropoda</taxon>
        <taxon>Hexapoda</taxon>
        <taxon>Insecta</taxon>
        <taxon>Pterygota</taxon>
        <taxon>Neoptera</taxon>
        <taxon>Endopterygota</taxon>
        <taxon>Hymenoptera</taxon>
        <taxon>Apocrita</taxon>
        <taxon>Ichneumonoidea</taxon>
        <taxon>Braconidae</taxon>
        <taxon>Euphorinae</taxon>
        <taxon>Microctonus</taxon>
    </lineage>
</organism>
<gene>
    <name evidence="2" type="ORF">PV327_005205</name>
</gene>
<feature type="region of interest" description="Disordered" evidence="1">
    <location>
        <begin position="82"/>
        <end position="106"/>
    </location>
</feature>
<reference evidence="2" key="2">
    <citation type="submission" date="2023-03" db="EMBL/GenBank/DDBJ databases">
        <authorList>
            <person name="Inwood S.N."/>
            <person name="Skelly J.G."/>
            <person name="Guhlin J."/>
            <person name="Harrop T.W.R."/>
            <person name="Goldson S.G."/>
            <person name="Dearden P.K."/>
        </authorList>
    </citation>
    <scope>NUCLEOTIDE SEQUENCE</scope>
    <source>
        <strain evidence="2">Lincoln</strain>
        <tissue evidence="2">Whole body</tissue>
    </source>
</reference>
<evidence type="ECO:0000313" key="3">
    <source>
        <dbReference type="Proteomes" id="UP001168972"/>
    </source>
</evidence>
<dbReference type="AlphaFoldDB" id="A0AA39KZF9"/>
<proteinExistence type="predicted"/>
<name>A0AA39KZF9_MICHY</name>
<evidence type="ECO:0000313" key="2">
    <source>
        <dbReference type="EMBL" id="KAK0179454.1"/>
    </source>
</evidence>
<comment type="caution">
    <text evidence="2">The sequence shown here is derived from an EMBL/GenBank/DDBJ whole genome shotgun (WGS) entry which is preliminary data.</text>
</comment>
<dbReference type="EMBL" id="JAQQBR010000003">
    <property type="protein sequence ID" value="KAK0179454.1"/>
    <property type="molecule type" value="Genomic_DNA"/>
</dbReference>
<sequence>MLPRSHNWRDCTLFAEEARSLLHNYHQLSFQINQSRAPTYHLLPTVQVKPASSATSPLPYVLWWNSPRTALYQVQVQTIHQHFHRHHHHQHYHNNTQQQQQYQLHQQQFLQNQQRQFCYQNNRRTQTQSRRRHRHDFRSSLNGFDNRNIFRPRSSFTHNLEGRLQAVRGMETRFNEGISQEPQAVPRGSEEDPSGVACEALLESQYNSDLQLSHF</sequence>
<reference evidence="2" key="1">
    <citation type="journal article" date="2023" name="bioRxiv">
        <title>Scaffold-level genome assemblies of two parasitoid biocontrol wasps reveal the parthenogenesis mechanism and an associated novel virus.</title>
        <authorList>
            <person name="Inwood S."/>
            <person name="Skelly J."/>
            <person name="Guhlin J."/>
            <person name="Harrop T."/>
            <person name="Goldson S."/>
            <person name="Dearden P."/>
        </authorList>
    </citation>
    <scope>NUCLEOTIDE SEQUENCE</scope>
    <source>
        <strain evidence="2">Lincoln</strain>
        <tissue evidence="2">Whole body</tissue>
    </source>
</reference>